<keyword evidence="3" id="KW-1185">Reference proteome</keyword>
<feature type="non-terminal residue" evidence="2">
    <location>
        <position position="89"/>
    </location>
</feature>
<feature type="region of interest" description="Disordered" evidence="1">
    <location>
        <begin position="31"/>
        <end position="60"/>
    </location>
</feature>
<dbReference type="OMA" id="GNWFYVV"/>
<name>A0AA38BV90_TAXCH</name>
<gene>
    <name evidence="2" type="ORF">KI387_032358</name>
</gene>
<evidence type="ECO:0000256" key="1">
    <source>
        <dbReference type="SAM" id="MobiDB-lite"/>
    </source>
</evidence>
<dbReference type="Proteomes" id="UP000824469">
    <property type="component" value="Unassembled WGS sequence"/>
</dbReference>
<protein>
    <submittedName>
        <fullName evidence="2">Uncharacterized protein</fullName>
    </submittedName>
</protein>
<accession>A0AA38BV90</accession>
<evidence type="ECO:0000313" key="3">
    <source>
        <dbReference type="Proteomes" id="UP000824469"/>
    </source>
</evidence>
<comment type="caution">
    <text evidence="2">The sequence shown here is derived from an EMBL/GenBank/DDBJ whole genome shotgun (WGS) entry which is preliminary data.</text>
</comment>
<dbReference type="PANTHER" id="PTHR37263">
    <property type="entry name" value="EXPRESSED PROTEIN"/>
    <property type="match status" value="1"/>
</dbReference>
<dbReference type="PANTHER" id="PTHR37263:SF2">
    <property type="entry name" value="EXPRESSED PROTEIN"/>
    <property type="match status" value="1"/>
</dbReference>
<dbReference type="EMBL" id="JAHRHJ020003813">
    <property type="protein sequence ID" value="KAH9288241.1"/>
    <property type="molecule type" value="Genomic_DNA"/>
</dbReference>
<organism evidence="2 3">
    <name type="scientific">Taxus chinensis</name>
    <name type="common">Chinese yew</name>
    <name type="synonym">Taxus wallichiana var. chinensis</name>
    <dbReference type="NCBI Taxonomy" id="29808"/>
    <lineage>
        <taxon>Eukaryota</taxon>
        <taxon>Viridiplantae</taxon>
        <taxon>Streptophyta</taxon>
        <taxon>Embryophyta</taxon>
        <taxon>Tracheophyta</taxon>
        <taxon>Spermatophyta</taxon>
        <taxon>Pinopsida</taxon>
        <taxon>Pinidae</taxon>
        <taxon>Conifers II</taxon>
        <taxon>Cupressales</taxon>
        <taxon>Taxaceae</taxon>
        <taxon>Taxus</taxon>
    </lineage>
</organism>
<dbReference type="AlphaFoldDB" id="A0AA38BV90"/>
<reference evidence="2 3" key="1">
    <citation type="journal article" date="2021" name="Nat. Plants">
        <title>The Taxus genome provides insights into paclitaxel biosynthesis.</title>
        <authorList>
            <person name="Xiong X."/>
            <person name="Gou J."/>
            <person name="Liao Q."/>
            <person name="Li Y."/>
            <person name="Zhou Q."/>
            <person name="Bi G."/>
            <person name="Li C."/>
            <person name="Du R."/>
            <person name="Wang X."/>
            <person name="Sun T."/>
            <person name="Guo L."/>
            <person name="Liang H."/>
            <person name="Lu P."/>
            <person name="Wu Y."/>
            <person name="Zhang Z."/>
            <person name="Ro D.K."/>
            <person name="Shang Y."/>
            <person name="Huang S."/>
            <person name="Yan J."/>
        </authorList>
    </citation>
    <scope>NUCLEOTIDE SEQUENCE [LARGE SCALE GENOMIC DNA]</scope>
    <source>
        <strain evidence="2">Ta-2019</strain>
    </source>
</reference>
<feature type="compositionally biased region" description="Basic and acidic residues" evidence="1">
    <location>
        <begin position="47"/>
        <end position="58"/>
    </location>
</feature>
<sequence>WATMHLWPTMKLRNSFKLAYLKRIDTNTRKMKSEAANRQGLLQDQPETERTETFEAEKNGGPTLEKAPIGACCEALLLILCCCTCFCCG</sequence>
<proteinExistence type="predicted"/>
<evidence type="ECO:0000313" key="2">
    <source>
        <dbReference type="EMBL" id="KAH9288241.1"/>
    </source>
</evidence>
<feature type="non-terminal residue" evidence="2">
    <location>
        <position position="1"/>
    </location>
</feature>